<evidence type="ECO:0000313" key="2">
    <source>
        <dbReference type="Proteomes" id="UP000192674"/>
    </source>
</evidence>
<gene>
    <name evidence="1" type="ORF">SAMN05661093_07339</name>
</gene>
<evidence type="ECO:0000313" key="1">
    <source>
        <dbReference type="EMBL" id="SMD22128.1"/>
    </source>
</evidence>
<accession>A0A1Y5XZ54</accession>
<protein>
    <submittedName>
        <fullName evidence="1">Uncharacterized protein</fullName>
    </submittedName>
</protein>
<organism evidence="1 2">
    <name type="scientific">Kibdelosporangium aridum</name>
    <dbReference type="NCBI Taxonomy" id="2030"/>
    <lineage>
        <taxon>Bacteria</taxon>
        <taxon>Bacillati</taxon>
        <taxon>Actinomycetota</taxon>
        <taxon>Actinomycetes</taxon>
        <taxon>Pseudonocardiales</taxon>
        <taxon>Pseudonocardiaceae</taxon>
        <taxon>Kibdelosporangium</taxon>
    </lineage>
</organism>
<dbReference type="AlphaFoldDB" id="A0A1Y5XZ54"/>
<reference evidence="1 2" key="1">
    <citation type="submission" date="2017-04" db="EMBL/GenBank/DDBJ databases">
        <authorList>
            <person name="Afonso C.L."/>
            <person name="Miller P.J."/>
            <person name="Scott M.A."/>
            <person name="Spackman E."/>
            <person name="Goraichik I."/>
            <person name="Dimitrov K.M."/>
            <person name="Suarez D.L."/>
            <person name="Swayne D.E."/>
        </authorList>
    </citation>
    <scope>NUCLEOTIDE SEQUENCE [LARGE SCALE GENOMIC DNA]</scope>
    <source>
        <strain evidence="1 2">DSM 43828</strain>
    </source>
</reference>
<sequence length="81" mass="9269">MRLLAENKGALGEFARDVVAGRTQLHAIVRESIVPEDVLEEVRAAARQWNSLPDEEKYVLTHEWEDTVRRTIEALNSAEIR</sequence>
<dbReference type="Proteomes" id="UP000192674">
    <property type="component" value="Unassembled WGS sequence"/>
</dbReference>
<name>A0A1Y5XZ54_KIBAR</name>
<keyword evidence="2" id="KW-1185">Reference proteome</keyword>
<proteinExistence type="predicted"/>
<dbReference type="EMBL" id="FWXV01000007">
    <property type="protein sequence ID" value="SMD22128.1"/>
    <property type="molecule type" value="Genomic_DNA"/>
</dbReference>